<dbReference type="InterPro" id="IPR012001">
    <property type="entry name" value="Thiamin_PyroP_enz_TPP-bd_dom"/>
</dbReference>
<sequence length="591" mass="64176">MTYGYDATLSEAGVTHVFANWGNDHPAILEDLERQRSERGGKALLEVITCPNEMVALSAAQGYAQVTGNPAAVIVHVDVGTQALAGAVHNVDKGNTPVIIFAGASPYTVSNELKGSKNEWPMWGQDAPDQPAIVRQYMRYTGQIMSGKAVAKTVMRAWQFATSAPRGPVYLWARREVLEEEVDESVMNAQVNVAKWPPLAPSGLSPSAVRTIVEALSTARFPMIIVANAGRNHRTVPLLQALSMLRSIGVFLSVPQYFSVPYSHPYLLGQSYDGRNPYLEEADVVIVLDTEIPFMEANGSKLRPDARVFVIDFDPLKPQMGWSHIDAEFICRADVYVALKQLVGAIHTADADSVDDSAFQAKLKARGERLKALHDEWINKAIALESRTPLDDETPSVPHILSTLREVVKAQTASRGDNVLWLNESPSNGHFVWNHIRPEKPGQMILAGGSSLGWALGAATGATLGSRVAKKEYDLITAVVGDGTYLFGVPSTAYWLARRYDAPFLTIILNNGGWASPRLSMLGMHPQGLASKVSARQLTVGFGPEMPDYAGIATAAGGAWGRRIEQEAVRVVIQERRSAVVDFVIAEIGTA</sequence>
<dbReference type="InterPro" id="IPR029035">
    <property type="entry name" value="DHS-like_NAD/FAD-binding_dom"/>
</dbReference>
<evidence type="ECO:0000313" key="10">
    <source>
        <dbReference type="Proteomes" id="UP000015241"/>
    </source>
</evidence>
<dbReference type="Proteomes" id="UP000015241">
    <property type="component" value="Unassembled WGS sequence"/>
</dbReference>
<accession>S8DWJ8</accession>
<evidence type="ECO:0000313" key="9">
    <source>
        <dbReference type="EMBL" id="EPS95543.1"/>
    </source>
</evidence>
<dbReference type="SUPFAM" id="SSF52518">
    <property type="entry name" value="Thiamin diphosphate-binding fold (THDP-binding)"/>
    <property type="match status" value="2"/>
</dbReference>
<dbReference type="HOGENOM" id="CLU_013748_4_0_1"/>
<dbReference type="CDD" id="cd07035">
    <property type="entry name" value="TPP_PYR_POX_like"/>
    <property type="match status" value="1"/>
</dbReference>
<name>S8DWJ8_FOMSC</name>
<keyword evidence="4" id="KW-0496">Mitochondrion</keyword>
<dbReference type="GO" id="GO:0000287">
    <property type="term" value="F:magnesium ion binding"/>
    <property type="evidence" value="ECO:0007669"/>
    <property type="project" value="InterPro"/>
</dbReference>
<dbReference type="GO" id="GO:0005948">
    <property type="term" value="C:acetolactate synthase complex"/>
    <property type="evidence" value="ECO:0007669"/>
    <property type="project" value="TreeGrafter"/>
</dbReference>
<comment type="similarity">
    <text evidence="2 5">Belongs to the TPP enzyme family.</text>
</comment>
<dbReference type="Gene3D" id="3.40.50.970">
    <property type="match status" value="2"/>
</dbReference>
<dbReference type="OrthoDB" id="2867507at2759"/>
<organism evidence="9 10">
    <name type="scientific">Fomitopsis schrenkii</name>
    <name type="common">Brown rot fungus</name>
    <dbReference type="NCBI Taxonomy" id="2126942"/>
    <lineage>
        <taxon>Eukaryota</taxon>
        <taxon>Fungi</taxon>
        <taxon>Dikarya</taxon>
        <taxon>Basidiomycota</taxon>
        <taxon>Agaricomycotina</taxon>
        <taxon>Agaricomycetes</taxon>
        <taxon>Polyporales</taxon>
        <taxon>Fomitopsis</taxon>
    </lineage>
</organism>
<dbReference type="SUPFAM" id="SSF52467">
    <property type="entry name" value="DHS-like NAD/FAD-binding domain"/>
    <property type="match status" value="1"/>
</dbReference>
<dbReference type="Pfam" id="PF00205">
    <property type="entry name" value="TPP_enzyme_M"/>
    <property type="match status" value="1"/>
</dbReference>
<dbReference type="Pfam" id="PF02776">
    <property type="entry name" value="TPP_enzyme_N"/>
    <property type="match status" value="1"/>
</dbReference>
<evidence type="ECO:0000259" key="8">
    <source>
        <dbReference type="Pfam" id="PF02776"/>
    </source>
</evidence>
<evidence type="ECO:0000256" key="2">
    <source>
        <dbReference type="ARBA" id="ARBA00007812"/>
    </source>
</evidence>
<evidence type="ECO:0000256" key="1">
    <source>
        <dbReference type="ARBA" id="ARBA00004173"/>
    </source>
</evidence>
<dbReference type="STRING" id="743788.S8DWJ8"/>
<dbReference type="GO" id="GO:0005739">
    <property type="term" value="C:mitochondrion"/>
    <property type="evidence" value="ECO:0007669"/>
    <property type="project" value="UniProtKB-SubCell"/>
</dbReference>
<comment type="subcellular location">
    <subcellularLocation>
        <location evidence="1">Mitochondrion</location>
    </subcellularLocation>
</comment>
<keyword evidence="10" id="KW-1185">Reference proteome</keyword>
<protein>
    <submittedName>
        <fullName evidence="9">Uncharacterized protein</fullName>
    </submittedName>
</protein>
<dbReference type="GO" id="GO:0009099">
    <property type="term" value="P:L-valine biosynthetic process"/>
    <property type="evidence" value="ECO:0007669"/>
    <property type="project" value="TreeGrafter"/>
</dbReference>
<dbReference type="Pfam" id="PF02775">
    <property type="entry name" value="TPP_enzyme_C"/>
    <property type="match status" value="1"/>
</dbReference>
<feature type="domain" description="Thiamine pyrophosphate enzyme TPP-binding" evidence="7">
    <location>
        <begin position="431"/>
        <end position="567"/>
    </location>
</feature>
<dbReference type="eggNOG" id="KOG1185">
    <property type="taxonomic scope" value="Eukaryota"/>
</dbReference>
<evidence type="ECO:0000256" key="4">
    <source>
        <dbReference type="ARBA" id="ARBA00023128"/>
    </source>
</evidence>
<dbReference type="InParanoid" id="S8DWJ8"/>
<evidence type="ECO:0000256" key="3">
    <source>
        <dbReference type="ARBA" id="ARBA00023052"/>
    </source>
</evidence>
<dbReference type="PANTHER" id="PTHR18968:SF164">
    <property type="entry name" value="PYRUVATE DECARBOXYLASE"/>
    <property type="match status" value="1"/>
</dbReference>
<dbReference type="Gene3D" id="3.40.50.1220">
    <property type="entry name" value="TPP-binding domain"/>
    <property type="match status" value="1"/>
</dbReference>
<feature type="domain" description="Thiamine pyrophosphate enzyme N-terminal TPP-binding" evidence="8">
    <location>
        <begin position="8"/>
        <end position="111"/>
    </location>
</feature>
<evidence type="ECO:0000259" key="6">
    <source>
        <dbReference type="Pfam" id="PF00205"/>
    </source>
</evidence>
<reference evidence="9 10" key="1">
    <citation type="journal article" date="2012" name="Science">
        <title>The Paleozoic origin of enzymatic lignin decomposition reconstructed from 31 fungal genomes.</title>
        <authorList>
            <person name="Floudas D."/>
            <person name="Binder M."/>
            <person name="Riley R."/>
            <person name="Barry K."/>
            <person name="Blanchette R.A."/>
            <person name="Henrissat B."/>
            <person name="Martinez A.T."/>
            <person name="Otillar R."/>
            <person name="Spatafora J.W."/>
            <person name="Yadav J.S."/>
            <person name="Aerts A."/>
            <person name="Benoit I."/>
            <person name="Boyd A."/>
            <person name="Carlson A."/>
            <person name="Copeland A."/>
            <person name="Coutinho P.M."/>
            <person name="de Vries R.P."/>
            <person name="Ferreira P."/>
            <person name="Findley K."/>
            <person name="Foster B."/>
            <person name="Gaskell J."/>
            <person name="Glotzer D."/>
            <person name="Gorecki P."/>
            <person name="Heitman J."/>
            <person name="Hesse C."/>
            <person name="Hori C."/>
            <person name="Igarashi K."/>
            <person name="Jurgens J.A."/>
            <person name="Kallen N."/>
            <person name="Kersten P."/>
            <person name="Kohler A."/>
            <person name="Kuees U."/>
            <person name="Kumar T.K.A."/>
            <person name="Kuo A."/>
            <person name="LaButti K."/>
            <person name="Larrondo L.F."/>
            <person name="Lindquist E."/>
            <person name="Ling A."/>
            <person name="Lombard V."/>
            <person name="Lucas S."/>
            <person name="Lundell T."/>
            <person name="Martin R."/>
            <person name="McLaughlin D.J."/>
            <person name="Morgenstern I."/>
            <person name="Morin E."/>
            <person name="Murat C."/>
            <person name="Nagy L.G."/>
            <person name="Nolan M."/>
            <person name="Ohm R.A."/>
            <person name="Patyshakuliyeva A."/>
            <person name="Rokas A."/>
            <person name="Ruiz-Duenas F.J."/>
            <person name="Sabat G."/>
            <person name="Salamov A."/>
            <person name="Samejima M."/>
            <person name="Schmutz J."/>
            <person name="Slot J.C."/>
            <person name="St John F."/>
            <person name="Stenlid J."/>
            <person name="Sun H."/>
            <person name="Sun S."/>
            <person name="Syed K."/>
            <person name="Tsang A."/>
            <person name="Wiebenga A."/>
            <person name="Young D."/>
            <person name="Pisabarro A."/>
            <person name="Eastwood D.C."/>
            <person name="Martin F."/>
            <person name="Cullen D."/>
            <person name="Grigoriev I.V."/>
            <person name="Hibbett D.S."/>
        </authorList>
    </citation>
    <scope>NUCLEOTIDE SEQUENCE</scope>
    <source>
        <strain evidence="10">FP-58527</strain>
    </source>
</reference>
<gene>
    <name evidence="9" type="ORF">FOMPIDRAFT_130646</name>
</gene>
<dbReference type="InterPro" id="IPR029061">
    <property type="entry name" value="THDP-binding"/>
</dbReference>
<dbReference type="GO" id="GO:0003984">
    <property type="term" value="F:acetolactate synthase activity"/>
    <property type="evidence" value="ECO:0007669"/>
    <property type="project" value="TreeGrafter"/>
</dbReference>
<proteinExistence type="inferred from homology"/>
<dbReference type="EMBL" id="KE504205">
    <property type="protein sequence ID" value="EPS95543.1"/>
    <property type="molecule type" value="Genomic_DNA"/>
</dbReference>
<dbReference type="InterPro" id="IPR011766">
    <property type="entry name" value="TPP_enzyme_TPP-bd"/>
</dbReference>
<dbReference type="PANTHER" id="PTHR18968">
    <property type="entry name" value="THIAMINE PYROPHOSPHATE ENZYMES"/>
    <property type="match status" value="1"/>
</dbReference>
<evidence type="ECO:0000259" key="7">
    <source>
        <dbReference type="Pfam" id="PF02775"/>
    </source>
</evidence>
<dbReference type="GO" id="GO:0030976">
    <property type="term" value="F:thiamine pyrophosphate binding"/>
    <property type="evidence" value="ECO:0007669"/>
    <property type="project" value="InterPro"/>
</dbReference>
<dbReference type="GO" id="GO:0050660">
    <property type="term" value="F:flavin adenine dinucleotide binding"/>
    <property type="evidence" value="ECO:0007669"/>
    <property type="project" value="TreeGrafter"/>
</dbReference>
<dbReference type="AlphaFoldDB" id="S8DWJ8"/>
<dbReference type="GO" id="GO:0009097">
    <property type="term" value="P:isoleucine biosynthetic process"/>
    <property type="evidence" value="ECO:0007669"/>
    <property type="project" value="TreeGrafter"/>
</dbReference>
<dbReference type="InterPro" id="IPR045229">
    <property type="entry name" value="TPP_enz"/>
</dbReference>
<keyword evidence="3 5" id="KW-0786">Thiamine pyrophosphate</keyword>
<evidence type="ECO:0000256" key="5">
    <source>
        <dbReference type="RuleBase" id="RU362132"/>
    </source>
</evidence>
<feature type="domain" description="Thiamine pyrophosphate enzyme central" evidence="6">
    <location>
        <begin position="210"/>
        <end position="324"/>
    </location>
</feature>
<dbReference type="InterPro" id="IPR012000">
    <property type="entry name" value="Thiamin_PyroP_enz_cen_dom"/>
</dbReference>